<dbReference type="PANTHER" id="PTHR43711">
    <property type="entry name" value="TWO-COMPONENT HISTIDINE KINASE"/>
    <property type="match status" value="1"/>
</dbReference>
<dbReference type="SMART" id="SM00388">
    <property type="entry name" value="HisKA"/>
    <property type="match status" value="1"/>
</dbReference>
<dbReference type="GO" id="GO:0016020">
    <property type="term" value="C:membrane"/>
    <property type="evidence" value="ECO:0007669"/>
    <property type="project" value="UniProtKB-SubCell"/>
</dbReference>
<evidence type="ECO:0000256" key="5">
    <source>
        <dbReference type="ARBA" id="ARBA00022679"/>
    </source>
</evidence>
<keyword evidence="6 12" id="KW-0418">Kinase</keyword>
<dbReference type="InterPro" id="IPR036097">
    <property type="entry name" value="HisK_dim/P_sf"/>
</dbReference>
<evidence type="ECO:0000256" key="1">
    <source>
        <dbReference type="ARBA" id="ARBA00000085"/>
    </source>
</evidence>
<organism evidence="12 13">
    <name type="scientific">Alkaliphilus metalliredigens (strain QYMF)</name>
    <dbReference type="NCBI Taxonomy" id="293826"/>
    <lineage>
        <taxon>Bacteria</taxon>
        <taxon>Bacillati</taxon>
        <taxon>Bacillota</taxon>
        <taxon>Clostridia</taxon>
        <taxon>Peptostreptococcales</taxon>
        <taxon>Natronincolaceae</taxon>
        <taxon>Alkaliphilus</taxon>
    </lineage>
</organism>
<dbReference type="PRINTS" id="PR00344">
    <property type="entry name" value="BCTRLSENSOR"/>
</dbReference>
<dbReference type="AlphaFoldDB" id="A6TNE4"/>
<keyword evidence="7" id="KW-0902">Two-component regulatory system</keyword>
<keyword evidence="8 9" id="KW-0472">Membrane</keyword>
<dbReference type="PANTHER" id="PTHR43711:SF1">
    <property type="entry name" value="HISTIDINE KINASE 1"/>
    <property type="match status" value="1"/>
</dbReference>
<dbReference type="STRING" id="293826.Amet_1519"/>
<dbReference type="Pfam" id="PF00512">
    <property type="entry name" value="HisKA"/>
    <property type="match status" value="1"/>
</dbReference>
<gene>
    <name evidence="12" type="ordered locus">Amet_1519</name>
</gene>
<evidence type="ECO:0000256" key="6">
    <source>
        <dbReference type="ARBA" id="ARBA00022777"/>
    </source>
</evidence>
<feature type="transmembrane region" description="Helical" evidence="9">
    <location>
        <begin position="214"/>
        <end position="235"/>
    </location>
</feature>
<dbReference type="CDD" id="cd00082">
    <property type="entry name" value="HisKA"/>
    <property type="match status" value="1"/>
</dbReference>
<evidence type="ECO:0000313" key="13">
    <source>
        <dbReference type="Proteomes" id="UP000001572"/>
    </source>
</evidence>
<dbReference type="InterPro" id="IPR004358">
    <property type="entry name" value="Sig_transdc_His_kin-like_C"/>
</dbReference>
<feature type="transmembrane region" description="Helical" evidence="9">
    <location>
        <begin position="93"/>
        <end position="121"/>
    </location>
</feature>
<keyword evidence="5 12" id="KW-0808">Transferase</keyword>
<evidence type="ECO:0000256" key="2">
    <source>
        <dbReference type="ARBA" id="ARBA00004370"/>
    </source>
</evidence>
<dbReference type="FunFam" id="1.10.287.130:FF:000001">
    <property type="entry name" value="Two-component sensor histidine kinase"/>
    <property type="match status" value="1"/>
</dbReference>
<keyword evidence="13" id="KW-1185">Reference proteome</keyword>
<dbReference type="Gene3D" id="3.30.565.10">
    <property type="entry name" value="Histidine kinase-like ATPase, C-terminal domain"/>
    <property type="match status" value="1"/>
</dbReference>
<dbReference type="Proteomes" id="UP000001572">
    <property type="component" value="Chromosome"/>
</dbReference>
<name>A6TNE4_ALKMQ</name>
<dbReference type="HOGENOM" id="CLU_000445_89_3_9"/>
<evidence type="ECO:0000256" key="9">
    <source>
        <dbReference type="SAM" id="Phobius"/>
    </source>
</evidence>
<evidence type="ECO:0000256" key="3">
    <source>
        <dbReference type="ARBA" id="ARBA00012438"/>
    </source>
</evidence>
<dbReference type="CDD" id="cd06225">
    <property type="entry name" value="HAMP"/>
    <property type="match status" value="1"/>
</dbReference>
<evidence type="ECO:0000259" key="10">
    <source>
        <dbReference type="PROSITE" id="PS50109"/>
    </source>
</evidence>
<dbReference type="GO" id="GO:0000155">
    <property type="term" value="F:phosphorelay sensor kinase activity"/>
    <property type="evidence" value="ECO:0007669"/>
    <property type="project" value="InterPro"/>
</dbReference>
<dbReference type="InterPro" id="IPR003594">
    <property type="entry name" value="HATPase_dom"/>
</dbReference>
<dbReference type="PROSITE" id="PS50109">
    <property type="entry name" value="HIS_KIN"/>
    <property type="match status" value="1"/>
</dbReference>
<accession>A6TNE4</accession>
<keyword evidence="4" id="KW-0597">Phosphoprotein</keyword>
<dbReference type="EMBL" id="CP000724">
    <property type="protein sequence ID" value="ABR47712.1"/>
    <property type="molecule type" value="Genomic_DNA"/>
</dbReference>
<dbReference type="CDD" id="cd00075">
    <property type="entry name" value="HATPase"/>
    <property type="match status" value="1"/>
</dbReference>
<dbReference type="KEGG" id="amt:Amet_1519"/>
<proteinExistence type="predicted"/>
<dbReference type="PROSITE" id="PS50885">
    <property type="entry name" value="HAMP"/>
    <property type="match status" value="1"/>
</dbReference>
<dbReference type="InterPro" id="IPR050736">
    <property type="entry name" value="Sensor_HK_Regulatory"/>
</dbReference>
<dbReference type="SUPFAM" id="SSF47384">
    <property type="entry name" value="Homodimeric domain of signal transducing histidine kinase"/>
    <property type="match status" value="1"/>
</dbReference>
<evidence type="ECO:0000259" key="11">
    <source>
        <dbReference type="PROSITE" id="PS50885"/>
    </source>
</evidence>
<protein>
    <recommendedName>
        <fullName evidence="3">histidine kinase</fullName>
        <ecNumber evidence="3">2.7.13.3</ecNumber>
    </recommendedName>
</protein>
<feature type="domain" description="Histidine kinase" evidence="10">
    <location>
        <begin position="303"/>
        <end position="518"/>
    </location>
</feature>
<dbReference type="SMART" id="SM00387">
    <property type="entry name" value="HATPase_c"/>
    <property type="match status" value="1"/>
</dbReference>
<dbReference type="eggNOG" id="COG2205">
    <property type="taxonomic scope" value="Bacteria"/>
</dbReference>
<comment type="catalytic activity">
    <reaction evidence="1">
        <text>ATP + protein L-histidine = ADP + protein N-phospho-L-histidine.</text>
        <dbReference type="EC" id="2.7.13.3"/>
    </reaction>
</comment>
<dbReference type="InterPro" id="IPR003661">
    <property type="entry name" value="HisK_dim/P_dom"/>
</dbReference>
<evidence type="ECO:0000256" key="8">
    <source>
        <dbReference type="ARBA" id="ARBA00023136"/>
    </source>
</evidence>
<keyword evidence="9" id="KW-1133">Transmembrane helix</keyword>
<reference evidence="13" key="1">
    <citation type="journal article" date="2016" name="Genome Announc.">
        <title>Complete genome sequence of Alkaliphilus metalliredigens strain QYMF, an alkaliphilic and metal-reducing bacterium isolated from borax-contaminated leachate ponds.</title>
        <authorList>
            <person name="Hwang C."/>
            <person name="Copeland A."/>
            <person name="Lucas S."/>
            <person name="Lapidus A."/>
            <person name="Barry K."/>
            <person name="Detter J.C."/>
            <person name="Glavina Del Rio T."/>
            <person name="Hammon N."/>
            <person name="Israni S."/>
            <person name="Dalin E."/>
            <person name="Tice H."/>
            <person name="Pitluck S."/>
            <person name="Chertkov O."/>
            <person name="Brettin T."/>
            <person name="Bruce D."/>
            <person name="Han C."/>
            <person name="Schmutz J."/>
            <person name="Larimer F."/>
            <person name="Land M.L."/>
            <person name="Hauser L."/>
            <person name="Kyrpides N."/>
            <person name="Mikhailova N."/>
            <person name="Ye Q."/>
            <person name="Zhou J."/>
            <person name="Richardson P."/>
            <person name="Fields M.W."/>
        </authorList>
    </citation>
    <scope>NUCLEOTIDE SEQUENCE [LARGE SCALE GENOMIC DNA]</scope>
    <source>
        <strain evidence="13">QYMF</strain>
    </source>
</reference>
<evidence type="ECO:0000256" key="4">
    <source>
        <dbReference type="ARBA" id="ARBA00022553"/>
    </source>
</evidence>
<dbReference type="EC" id="2.7.13.3" evidence="3"/>
<dbReference type="InterPro" id="IPR036890">
    <property type="entry name" value="HATPase_C_sf"/>
</dbReference>
<dbReference type="FunFam" id="3.30.565.10:FF:000006">
    <property type="entry name" value="Sensor histidine kinase WalK"/>
    <property type="match status" value="1"/>
</dbReference>
<dbReference type="RefSeq" id="WP_012062750.1">
    <property type="nucleotide sequence ID" value="NC_009633.1"/>
</dbReference>
<feature type="transmembrane region" description="Helical" evidence="9">
    <location>
        <begin position="133"/>
        <end position="153"/>
    </location>
</feature>
<dbReference type="Gene3D" id="1.10.287.130">
    <property type="match status" value="1"/>
</dbReference>
<comment type="subcellular location">
    <subcellularLocation>
        <location evidence="2">Membrane</location>
    </subcellularLocation>
</comment>
<sequence length="518" mass="59248">MKKQKITKAAAVILSGLTALIVSFVIAFFSILILSLIITSIMGYEISEEPTLSFKIFVLLAWIFILLMVKRYPRVRQLFGIEFMRQETIVRSAMVAIIVTTVLAGCFAIAHGLATFIYTMIGYQAIAAPDARYFWSLNWLLWLFILFLIKRFLWAKLPFGDEFMNKDKIVKGAAITITVMVIGIGCMAVAYLFASLIHSIVMGYRYSVPEEAPPYFNLFWFCIWILLLLMIKWYLKHRNIAKYIDLFAAVIRALESIAKGNFNVRLDDKFKKDESFSRLVKSVNMMASGLDQMEKMRQEFISNVSHEIQSPLASIQGFAQLLQNDELSPEERKHYLSIIETESKRLSKLSDSLLKLAILESDSMRFEPKAYRLDKQLRNLILACEPQWREKRINMEAFLDEVTITADEDMMSQVWINLIYNSIKFTPEGGSVRVDLNQHGKTIVCKISDTGIGIPEEDQKHIFERFYKADKSRERSKKGGGLGLSITKKIIDMHYGDISVQSKSGTGTTFTVSLPIQR</sequence>
<dbReference type="Pfam" id="PF02518">
    <property type="entry name" value="HATPase_c"/>
    <property type="match status" value="1"/>
</dbReference>
<evidence type="ECO:0000313" key="12">
    <source>
        <dbReference type="EMBL" id="ABR47712.1"/>
    </source>
</evidence>
<feature type="domain" description="HAMP" evidence="11">
    <location>
        <begin position="238"/>
        <end position="295"/>
    </location>
</feature>
<dbReference type="Gene3D" id="6.10.340.10">
    <property type="match status" value="1"/>
</dbReference>
<keyword evidence="9" id="KW-0812">Transmembrane</keyword>
<feature type="transmembrane region" description="Helical" evidence="9">
    <location>
        <begin position="173"/>
        <end position="194"/>
    </location>
</feature>
<feature type="transmembrane region" description="Helical" evidence="9">
    <location>
        <begin position="12"/>
        <end position="42"/>
    </location>
</feature>
<evidence type="ECO:0000256" key="7">
    <source>
        <dbReference type="ARBA" id="ARBA00023012"/>
    </source>
</evidence>
<dbReference type="InterPro" id="IPR005467">
    <property type="entry name" value="His_kinase_dom"/>
</dbReference>
<feature type="transmembrane region" description="Helical" evidence="9">
    <location>
        <begin position="54"/>
        <end position="72"/>
    </location>
</feature>
<dbReference type="InterPro" id="IPR003660">
    <property type="entry name" value="HAMP_dom"/>
</dbReference>
<dbReference type="SUPFAM" id="SSF55874">
    <property type="entry name" value="ATPase domain of HSP90 chaperone/DNA topoisomerase II/histidine kinase"/>
    <property type="match status" value="1"/>
</dbReference>